<reference evidence="2" key="1">
    <citation type="submission" date="2013-12" db="EMBL/GenBank/DDBJ databases">
        <authorList>
            <person name="Linke B."/>
        </authorList>
    </citation>
    <scope>NUCLEOTIDE SEQUENCE [LARGE SCALE GENOMIC DNA]</scope>
    <source>
        <strain evidence="2">CRIB-18</strain>
    </source>
</reference>
<reference evidence="2" key="2">
    <citation type="submission" date="2014-09" db="EMBL/GenBank/DDBJ databases">
        <title>Criblamydia sequanensis harbors a mega-plasmid encoding arsenite resistance.</title>
        <authorList>
            <person name="Bertelli C."/>
            <person name="Goesmann A."/>
            <person name="Greub G."/>
        </authorList>
    </citation>
    <scope>NUCLEOTIDE SEQUENCE [LARGE SCALE GENOMIC DNA]</scope>
    <source>
        <strain evidence="2">CRIB-18</strain>
    </source>
</reference>
<dbReference type="Pfam" id="PF05150">
    <property type="entry name" value="Legionella_OMP"/>
    <property type="match status" value="1"/>
</dbReference>
<comment type="caution">
    <text evidence="2">The sequence shown here is derived from an EMBL/GenBank/DDBJ whole genome shotgun (WGS) entry which is preliminary data.</text>
</comment>
<sequence>MNLNESLKMRLWKTKLFFMSLALFSAGYLQSENYYFDPYDNEAPYASPSDYETFVDDDNFVEAYDCVTQEIPIPRPSCSYSLEFKALYLQPSCSNNHYAAEIIPVPTFSPDWKIRDVDPGYDFGFELGFGMLCYKTCQATHINFAHFYSNDEDSKRANTGEVIGPIFDVGPDAFIYTRAEGRAFFHYDALSVNRGFYFNACDCFFTHLFLGLDTVYIKQNLNTYFSNLDETVTRQFKQQNSFVGIGPQIGVDFTTRFFYGFRLVGGGALSLLAGNARNHVNFYSVTPALPPLEIDPPNKQSLSIHDRTNVVAALKTNLGFAYLFRFCNYMIDLEAGYDVRVYINAIQSMEVTSESVTAPPISDTVAVNARAFHRSTSNFALAGPYIRFNVGFCF</sequence>
<dbReference type="eggNOG" id="ENOG5032X3B">
    <property type="taxonomic scope" value="Bacteria"/>
</dbReference>
<dbReference type="AlphaFoldDB" id="A0A090D1G9"/>
<organism evidence="2 3">
    <name type="scientific">Candidatus Criblamydia sequanensis CRIB-18</name>
    <dbReference type="NCBI Taxonomy" id="1437425"/>
    <lineage>
        <taxon>Bacteria</taxon>
        <taxon>Pseudomonadati</taxon>
        <taxon>Chlamydiota</taxon>
        <taxon>Chlamydiia</taxon>
        <taxon>Parachlamydiales</taxon>
        <taxon>Candidatus Criblamydiaceae</taxon>
        <taxon>Candidatus Criblamydia</taxon>
    </lineage>
</organism>
<protein>
    <submittedName>
        <fullName evidence="2">Secreted protein</fullName>
    </submittedName>
</protein>
<evidence type="ECO:0000313" key="2">
    <source>
        <dbReference type="EMBL" id="CDR35236.1"/>
    </source>
</evidence>
<keyword evidence="3" id="KW-1185">Reference proteome</keyword>
<evidence type="ECO:0000313" key="3">
    <source>
        <dbReference type="Proteomes" id="UP000031552"/>
    </source>
</evidence>
<feature type="chain" id="PRO_5001853663" evidence="1">
    <location>
        <begin position="32"/>
        <end position="394"/>
    </location>
</feature>
<gene>
    <name evidence="2" type="ORF">CSEC_2430</name>
</gene>
<dbReference type="InterPro" id="IPR007825">
    <property type="entry name" value="Major_OMP_Legionella"/>
</dbReference>
<dbReference type="EMBL" id="CCEJ010000015">
    <property type="protein sequence ID" value="CDR35236.1"/>
    <property type="molecule type" value="Genomic_DNA"/>
</dbReference>
<dbReference type="Proteomes" id="UP000031552">
    <property type="component" value="Unassembled WGS sequence"/>
</dbReference>
<name>A0A090D1G9_9BACT</name>
<accession>A0A090D1G9</accession>
<proteinExistence type="predicted"/>
<evidence type="ECO:0000256" key="1">
    <source>
        <dbReference type="SAM" id="SignalP"/>
    </source>
</evidence>
<keyword evidence="1" id="KW-0732">Signal</keyword>
<feature type="signal peptide" evidence="1">
    <location>
        <begin position="1"/>
        <end position="31"/>
    </location>
</feature>